<comment type="similarity">
    <text evidence="1">Belongs to the N-CoR nuclear receptor corepressors family.</text>
</comment>
<dbReference type="GO" id="GO:0000785">
    <property type="term" value="C:chromatin"/>
    <property type="evidence" value="ECO:0007669"/>
    <property type="project" value="TreeGrafter"/>
</dbReference>
<reference evidence="6" key="2">
    <citation type="submission" date="2025-09" db="UniProtKB">
        <authorList>
            <consortium name="Ensembl"/>
        </authorList>
    </citation>
    <scope>IDENTIFICATION</scope>
</reference>
<feature type="compositionally biased region" description="Low complexity" evidence="4">
    <location>
        <begin position="138"/>
        <end position="151"/>
    </location>
</feature>
<evidence type="ECO:0000259" key="5">
    <source>
        <dbReference type="Pfam" id="PF15784"/>
    </source>
</evidence>
<keyword evidence="7" id="KW-1185">Reference proteome</keyword>
<dbReference type="GO" id="GO:0003714">
    <property type="term" value="F:transcription corepressor activity"/>
    <property type="evidence" value="ECO:0007669"/>
    <property type="project" value="TreeGrafter"/>
</dbReference>
<dbReference type="GeneTree" id="ENSGT00940000155093"/>
<evidence type="ECO:0000313" key="7">
    <source>
        <dbReference type="Proteomes" id="UP000694388"/>
    </source>
</evidence>
<evidence type="ECO:0000256" key="4">
    <source>
        <dbReference type="SAM" id="MobiDB-lite"/>
    </source>
</evidence>
<dbReference type="InterPro" id="IPR031557">
    <property type="entry name" value="N-CoR_GPS2_interact"/>
</dbReference>
<dbReference type="PANTHER" id="PTHR13992">
    <property type="entry name" value="NUCLEAR RECEPTOR CO-REPRESSOR RELATED NCOR"/>
    <property type="match status" value="1"/>
</dbReference>
<dbReference type="Ensembl" id="ENSEBUT00000015044.1">
    <property type="protein sequence ID" value="ENSEBUP00000014468.1"/>
    <property type="gene ID" value="ENSEBUG00000009121.1"/>
</dbReference>
<protein>
    <recommendedName>
        <fullName evidence="5">N-CoR GPS2-interacting domain-containing protein</fullName>
    </recommendedName>
</protein>
<dbReference type="PANTHER" id="PTHR13992:SF5">
    <property type="entry name" value="NUCLEAR RECEPTOR COREPRESSOR 1"/>
    <property type="match status" value="1"/>
</dbReference>
<evidence type="ECO:0000313" key="6">
    <source>
        <dbReference type="Ensembl" id="ENSEBUP00000014468.1"/>
    </source>
</evidence>
<sequence>MSGLAYPTGQPGFSAEQGRYPSANIQYAFPATRQSQTEFAIAEFRPHNQDFGSPQHRRRPSLLSEYQASNERPQERRITGGHEGLLFTEGDGLEKKRPRLESTIPEAAYPLSLSSLPVTADGSPAPHVKRDMGFPGKVEPVSPPSTVLPSTEDLDGSPSKLSKEELLQSMDRVDREIAKVEQAIAKLRKKQVSN</sequence>
<accession>A0A8C4QG45</accession>
<feature type="region of interest" description="Disordered" evidence="4">
    <location>
        <begin position="115"/>
        <end position="161"/>
    </location>
</feature>
<name>A0A8C4QG45_EPTBU</name>
<evidence type="ECO:0000256" key="3">
    <source>
        <dbReference type="SAM" id="Coils"/>
    </source>
</evidence>
<evidence type="ECO:0000256" key="2">
    <source>
        <dbReference type="ARBA" id="ARBA00023054"/>
    </source>
</evidence>
<feature type="coiled-coil region" evidence="3">
    <location>
        <begin position="163"/>
        <end position="190"/>
    </location>
</feature>
<organism evidence="6 7">
    <name type="scientific">Eptatretus burgeri</name>
    <name type="common">Inshore hagfish</name>
    <dbReference type="NCBI Taxonomy" id="7764"/>
    <lineage>
        <taxon>Eukaryota</taxon>
        <taxon>Metazoa</taxon>
        <taxon>Chordata</taxon>
        <taxon>Craniata</taxon>
        <taxon>Vertebrata</taxon>
        <taxon>Cyclostomata</taxon>
        <taxon>Myxini</taxon>
        <taxon>Myxiniformes</taxon>
        <taxon>Myxinidae</taxon>
        <taxon>Eptatretinae</taxon>
        <taxon>Eptatretus</taxon>
    </lineage>
</organism>
<dbReference type="Proteomes" id="UP000694388">
    <property type="component" value="Unplaced"/>
</dbReference>
<dbReference type="Gene3D" id="1.20.5.430">
    <property type="match status" value="1"/>
</dbReference>
<feature type="domain" description="N-CoR GPS2-interacting" evidence="5">
    <location>
        <begin position="135"/>
        <end position="191"/>
    </location>
</feature>
<evidence type="ECO:0000256" key="1">
    <source>
        <dbReference type="ARBA" id="ARBA00010097"/>
    </source>
</evidence>
<dbReference type="GO" id="GO:0000122">
    <property type="term" value="P:negative regulation of transcription by RNA polymerase II"/>
    <property type="evidence" value="ECO:0007669"/>
    <property type="project" value="TreeGrafter"/>
</dbReference>
<reference evidence="6" key="1">
    <citation type="submission" date="2025-08" db="UniProtKB">
        <authorList>
            <consortium name="Ensembl"/>
        </authorList>
    </citation>
    <scope>IDENTIFICATION</scope>
</reference>
<proteinExistence type="inferred from homology"/>
<dbReference type="GO" id="GO:0046966">
    <property type="term" value="F:nuclear thyroid hormone receptor binding"/>
    <property type="evidence" value="ECO:0007669"/>
    <property type="project" value="TreeGrafter"/>
</dbReference>
<dbReference type="AlphaFoldDB" id="A0A8C4QG45"/>
<dbReference type="Pfam" id="PF15784">
    <property type="entry name" value="GPS2_interact"/>
    <property type="match status" value="1"/>
</dbReference>
<keyword evidence="2 3" id="KW-0175">Coiled coil</keyword>
<dbReference type="InterPro" id="IPR051571">
    <property type="entry name" value="N-CoR_corepressor"/>
</dbReference>
<feature type="region of interest" description="Disordered" evidence="4">
    <location>
        <begin position="45"/>
        <end position="94"/>
    </location>
</feature>